<feature type="transmembrane region" description="Helical" evidence="19">
    <location>
        <begin position="41"/>
        <end position="63"/>
    </location>
</feature>
<feature type="transmembrane region" description="Helical" evidence="19">
    <location>
        <begin position="84"/>
        <end position="106"/>
    </location>
</feature>
<keyword evidence="8 20" id="KW-0808">Transferase</keyword>
<dbReference type="Pfam" id="PF00953">
    <property type="entry name" value="Glycos_transf_4"/>
    <property type="match status" value="1"/>
</dbReference>
<dbReference type="OrthoDB" id="10262326at2759"/>
<comment type="function">
    <text evidence="17">UDP-N-acetylglucosamine--dolichyl-phosphate N-acetylglucosaminephosphotransferase that operates in the biosynthetic pathway of dolichol-linked oligosaccharides, the glycan precursors employed in protein asparagine (N)-glycosylation. The assembly of dolichol-linked oligosaccharides begins on the cytosolic side of the endoplasmic reticulum membrane and finishes in its lumen. The sequential addition of sugars to dolichol pyrophosphate produces dolichol-linked oligosaccharides containing fourteen sugars, including two GlcNAcs, nine mannoses and three glucoses. Once assembled, the oligosaccharide is transferred from the lipid to nascent proteins by oligosaccharyltransferases. Catalyzes the initial step of dolichol-linked oligosaccharide biosynthesis, transfering GlcNAc-1-P from cytosolic UDP-GlcNAc onto the carrier lipid dolichyl phosphate (P-dolichol), yielding GlcNAc-P-P-dolichol embedded in the cytoplasmic leaflet of the endoplasmic reticulum membrane.</text>
</comment>
<keyword evidence="10" id="KW-0479">Metal-binding</keyword>
<evidence type="ECO:0000256" key="4">
    <source>
        <dbReference type="ARBA" id="ARBA00009317"/>
    </source>
</evidence>
<dbReference type="GeneID" id="30021668"/>
<evidence type="ECO:0000256" key="17">
    <source>
        <dbReference type="ARBA" id="ARBA00044717"/>
    </source>
</evidence>
<feature type="transmembrane region" description="Helical" evidence="19">
    <location>
        <begin position="245"/>
        <end position="264"/>
    </location>
</feature>
<evidence type="ECO:0000256" key="6">
    <source>
        <dbReference type="ARBA" id="ARBA00017659"/>
    </source>
</evidence>
<comment type="catalytic activity">
    <reaction evidence="18">
        <text>a di-trans,poly-cis-dolichyl phosphate + UDP-N-acetyl-alpha-D-glucosamine = an N-acetyl-alpha-D-glucosaminyl-diphospho-di-trans,poly-cis-dolichol + UMP</text>
        <dbReference type="Rhea" id="RHEA:13289"/>
        <dbReference type="Rhea" id="RHEA-COMP:19498"/>
        <dbReference type="Rhea" id="RHEA-COMP:19507"/>
        <dbReference type="ChEBI" id="CHEBI:57683"/>
        <dbReference type="ChEBI" id="CHEBI:57705"/>
        <dbReference type="ChEBI" id="CHEBI:57865"/>
        <dbReference type="ChEBI" id="CHEBI:58427"/>
        <dbReference type="EC" id="2.7.8.15"/>
    </reaction>
    <physiologicalReaction direction="left-to-right" evidence="18">
        <dbReference type="Rhea" id="RHEA:13290"/>
    </physiologicalReaction>
</comment>
<keyword evidence="13 19" id="KW-1133">Transmembrane helix</keyword>
<evidence type="ECO:0000256" key="8">
    <source>
        <dbReference type="ARBA" id="ARBA00022679"/>
    </source>
</evidence>
<accession>A0A167V989</accession>
<dbReference type="GO" id="GO:0016757">
    <property type="term" value="F:glycosyltransferase activity"/>
    <property type="evidence" value="ECO:0007669"/>
    <property type="project" value="UniProtKB-KW"/>
</dbReference>
<dbReference type="PANTHER" id="PTHR10571:SF0">
    <property type="entry name" value="UDP-N-ACETYLGLUCOSAMINE--DOLICHYL-PHOSPHATE N-ACETYLGLUCOSAMINEPHOSPHOTRANSFERASE"/>
    <property type="match status" value="1"/>
</dbReference>
<evidence type="ECO:0000313" key="20">
    <source>
        <dbReference type="EMBL" id="OAA62367.1"/>
    </source>
</evidence>
<comment type="similarity">
    <text evidence="4">Belongs to the glycosyltransferase 4 family.</text>
</comment>
<sequence>MAAHGSSGTSLSRSETLSLLTVAGASLAVLANTFRGDGEPLIASLALSCAAFALCYAMIRWLGPTFVRAGFRGRDLSKPSRPELPECMGAVCAAVYLLTVIVFIPFPFYKDIVAATSGGGNRDVVLKVEHVNEGRFLHRFPHSKLASYLGAIISLQTIALLGIGDDLFDIRWRHKWWIPGLASIPILVVYFVDFDVTSIVIPIPLQPYLGELFDLGPLYYAYMACIAMFCPQSINMLAGINGIEVAQCLVVALLLALNDALYLATPYPHPATDSHLFSLYLLLPWIGVSAALLRHNWYPARVFVGDTYCYFSGMVFAVVGILGHFSKTLGLLLVPQFVNFAYSVPQIFGLVPCPRHRMPRFNARSGFLEPSVTPWAVDRQPHPLVALGLRLLGRFRLLRVVTDDEGRFVETSNFTLLNLWLVWRGPLREDRLATEITLLQLGLGLFGLFARHRLALLVFKEDNWSTVQH</sequence>
<evidence type="ECO:0000256" key="18">
    <source>
        <dbReference type="ARBA" id="ARBA00045078"/>
    </source>
</evidence>
<evidence type="ECO:0000256" key="5">
    <source>
        <dbReference type="ARBA" id="ARBA00013225"/>
    </source>
</evidence>
<keyword evidence="21" id="KW-1185">Reference proteome</keyword>
<comment type="pathway">
    <text evidence="3">Protein modification; protein glycosylation.</text>
</comment>
<dbReference type="EMBL" id="AZHB01000012">
    <property type="protein sequence ID" value="OAA62367.1"/>
    <property type="molecule type" value="Genomic_DNA"/>
</dbReference>
<feature type="transmembrane region" description="Helical" evidence="19">
    <location>
        <begin position="145"/>
        <end position="164"/>
    </location>
</feature>
<keyword evidence="9 19" id="KW-0812">Transmembrane</keyword>
<dbReference type="Proteomes" id="UP000076744">
    <property type="component" value="Unassembled WGS sequence"/>
</dbReference>
<evidence type="ECO:0000256" key="7">
    <source>
        <dbReference type="ARBA" id="ARBA00022676"/>
    </source>
</evidence>
<feature type="transmembrane region" description="Helical" evidence="19">
    <location>
        <begin position="276"/>
        <end position="295"/>
    </location>
</feature>
<dbReference type="PANTHER" id="PTHR10571">
    <property type="entry name" value="UDP-N-ACETYLGLUCOSAMINE--DOLICHYL-PHOSPHATE N-ACETYLGLUCOSAMINEPHOSPHOTRANSFERASE"/>
    <property type="match status" value="1"/>
</dbReference>
<dbReference type="InterPro" id="IPR033895">
    <property type="entry name" value="GPT"/>
</dbReference>
<evidence type="ECO:0000256" key="19">
    <source>
        <dbReference type="SAM" id="Phobius"/>
    </source>
</evidence>
<comment type="caution">
    <text evidence="20">The sequence shown here is derived from an EMBL/GenBank/DDBJ whole genome shotgun (WGS) entry which is preliminary data.</text>
</comment>
<protein>
    <recommendedName>
        <fullName evidence="6">UDP-N-acetylglucosamine--dolichyl-phosphate N-acetylglucosaminephosphotransferase</fullName>
        <ecNumber evidence="5">2.7.8.15</ecNumber>
    </recommendedName>
    <alternativeName>
        <fullName evidence="15">GlcNAc-1-P transferase</fullName>
    </alternativeName>
    <alternativeName>
        <fullName evidence="16">N-acetylglucosamine-1-phosphate transferase</fullName>
    </alternativeName>
</protein>
<evidence type="ECO:0000256" key="12">
    <source>
        <dbReference type="ARBA" id="ARBA00022842"/>
    </source>
</evidence>
<organism evidence="20 21">
    <name type="scientific">Cordyceps fumosorosea (strain ARSEF 2679)</name>
    <name type="common">Isaria fumosorosea</name>
    <dbReference type="NCBI Taxonomy" id="1081104"/>
    <lineage>
        <taxon>Eukaryota</taxon>
        <taxon>Fungi</taxon>
        <taxon>Dikarya</taxon>
        <taxon>Ascomycota</taxon>
        <taxon>Pezizomycotina</taxon>
        <taxon>Sordariomycetes</taxon>
        <taxon>Hypocreomycetidae</taxon>
        <taxon>Hypocreales</taxon>
        <taxon>Cordycipitaceae</taxon>
        <taxon>Cordyceps</taxon>
    </lineage>
</organism>
<proteinExistence type="inferred from homology"/>
<evidence type="ECO:0000313" key="21">
    <source>
        <dbReference type="Proteomes" id="UP000076744"/>
    </source>
</evidence>
<evidence type="ECO:0000256" key="10">
    <source>
        <dbReference type="ARBA" id="ARBA00022723"/>
    </source>
</evidence>
<evidence type="ECO:0000256" key="3">
    <source>
        <dbReference type="ARBA" id="ARBA00004922"/>
    </source>
</evidence>
<evidence type="ECO:0000256" key="11">
    <source>
        <dbReference type="ARBA" id="ARBA00022824"/>
    </source>
</evidence>
<keyword evidence="7" id="KW-0328">Glycosyltransferase</keyword>
<evidence type="ECO:0000256" key="13">
    <source>
        <dbReference type="ARBA" id="ARBA00022989"/>
    </source>
</evidence>
<feature type="transmembrane region" description="Helical" evidence="19">
    <location>
        <begin position="176"/>
        <end position="199"/>
    </location>
</feature>
<keyword evidence="12" id="KW-0460">Magnesium</keyword>
<evidence type="ECO:0000256" key="16">
    <source>
        <dbReference type="ARBA" id="ARBA00033238"/>
    </source>
</evidence>
<dbReference type="RefSeq" id="XP_018704117.1">
    <property type="nucleotide sequence ID" value="XM_018848981.1"/>
</dbReference>
<keyword evidence="11" id="KW-0256">Endoplasmic reticulum</keyword>
<gene>
    <name evidence="20" type="ORF">ISF_05376</name>
</gene>
<name>A0A167V989_CORFA</name>
<dbReference type="GO" id="GO:0005789">
    <property type="term" value="C:endoplasmic reticulum membrane"/>
    <property type="evidence" value="ECO:0007669"/>
    <property type="project" value="UniProtKB-SubCell"/>
</dbReference>
<evidence type="ECO:0000256" key="1">
    <source>
        <dbReference type="ARBA" id="ARBA00001946"/>
    </source>
</evidence>
<dbReference type="InterPro" id="IPR000715">
    <property type="entry name" value="Glycosyl_transferase_4"/>
</dbReference>
<comment type="cofactor">
    <cofactor evidence="1">
        <name>Mg(2+)</name>
        <dbReference type="ChEBI" id="CHEBI:18420"/>
    </cofactor>
</comment>
<feature type="transmembrane region" description="Helical" evidence="19">
    <location>
        <begin position="307"/>
        <end position="325"/>
    </location>
</feature>
<keyword evidence="14 19" id="KW-0472">Membrane</keyword>
<dbReference type="STRING" id="1081104.A0A167V989"/>
<feature type="transmembrane region" description="Helical" evidence="19">
    <location>
        <begin position="219"/>
        <end position="238"/>
    </location>
</feature>
<dbReference type="GO" id="GO:0003975">
    <property type="term" value="F:UDP-N-acetylglucosamine-dolichyl-phosphate N-acetylglucosaminephosphotransferase activity"/>
    <property type="evidence" value="ECO:0007669"/>
    <property type="project" value="UniProtKB-EC"/>
</dbReference>
<dbReference type="UniPathway" id="UPA00378"/>
<reference evidence="20 21" key="1">
    <citation type="journal article" date="2016" name="Genome Biol. Evol.">
        <title>Divergent and convergent evolution of fungal pathogenicity.</title>
        <authorList>
            <person name="Shang Y."/>
            <person name="Xiao G."/>
            <person name="Zheng P."/>
            <person name="Cen K."/>
            <person name="Zhan S."/>
            <person name="Wang C."/>
        </authorList>
    </citation>
    <scope>NUCLEOTIDE SEQUENCE [LARGE SCALE GENOMIC DNA]</scope>
    <source>
        <strain evidence="20 21">ARSEF 2679</strain>
    </source>
</reference>
<dbReference type="GO" id="GO:0046872">
    <property type="term" value="F:metal ion binding"/>
    <property type="evidence" value="ECO:0007669"/>
    <property type="project" value="UniProtKB-KW"/>
</dbReference>
<evidence type="ECO:0000256" key="15">
    <source>
        <dbReference type="ARBA" id="ARBA00029567"/>
    </source>
</evidence>
<dbReference type="AlphaFoldDB" id="A0A167V989"/>
<evidence type="ECO:0000256" key="2">
    <source>
        <dbReference type="ARBA" id="ARBA00004477"/>
    </source>
</evidence>
<evidence type="ECO:0000256" key="9">
    <source>
        <dbReference type="ARBA" id="ARBA00022692"/>
    </source>
</evidence>
<feature type="transmembrane region" description="Helical" evidence="19">
    <location>
        <begin position="331"/>
        <end position="351"/>
    </location>
</feature>
<dbReference type="CDD" id="cd06855">
    <property type="entry name" value="GT_GPT_euk"/>
    <property type="match status" value="1"/>
</dbReference>
<dbReference type="EC" id="2.7.8.15" evidence="5"/>
<dbReference type="GO" id="GO:0006488">
    <property type="term" value="P:dolichol-linked oligosaccharide biosynthetic process"/>
    <property type="evidence" value="ECO:0007669"/>
    <property type="project" value="InterPro"/>
</dbReference>
<evidence type="ECO:0000256" key="14">
    <source>
        <dbReference type="ARBA" id="ARBA00023136"/>
    </source>
</evidence>
<comment type="subcellular location">
    <subcellularLocation>
        <location evidence="2">Endoplasmic reticulum membrane</location>
        <topology evidence="2">Multi-pass membrane protein</topology>
    </subcellularLocation>
</comment>